<dbReference type="FunCoup" id="A0A5F8GG79">
    <property type="interactions" value="162"/>
</dbReference>
<comment type="subcellular location">
    <subcellularLocation>
        <location evidence="1">Secreted</location>
    </subcellularLocation>
</comment>
<feature type="compositionally biased region" description="Low complexity" evidence="4">
    <location>
        <begin position="88"/>
        <end position="104"/>
    </location>
</feature>
<evidence type="ECO:0000256" key="1">
    <source>
        <dbReference type="ARBA" id="ARBA00004613"/>
    </source>
</evidence>
<protein>
    <submittedName>
        <fullName evidence="6">C1q and TNF related 6</fullName>
    </submittedName>
</protein>
<dbReference type="PRINTS" id="PR00007">
    <property type="entry name" value="COMPLEMNTC1Q"/>
</dbReference>
<dbReference type="GO" id="GO:0042802">
    <property type="term" value="F:identical protein binding"/>
    <property type="evidence" value="ECO:0007669"/>
    <property type="project" value="Ensembl"/>
</dbReference>
<evidence type="ECO:0000313" key="6">
    <source>
        <dbReference type="Ensembl" id="ENSMODP00000046477.1"/>
    </source>
</evidence>
<dbReference type="PANTHER" id="PTHR22923">
    <property type="entry name" value="CEREBELLIN-RELATED"/>
    <property type="match status" value="1"/>
</dbReference>
<name>A0A5F8GG79_MONDO</name>
<dbReference type="InterPro" id="IPR050822">
    <property type="entry name" value="Cerebellin_Synaptic_Org"/>
</dbReference>
<dbReference type="Ensembl" id="ENSMODT00000065916.1">
    <property type="protein sequence ID" value="ENSMODP00000046477.1"/>
    <property type="gene ID" value="ENSMODG00000000650.4"/>
</dbReference>
<reference evidence="6" key="2">
    <citation type="submission" date="2025-08" db="UniProtKB">
        <authorList>
            <consortium name="Ensembl"/>
        </authorList>
    </citation>
    <scope>IDENTIFICATION</scope>
</reference>
<reference evidence="6 7" key="1">
    <citation type="journal article" date="2007" name="Nature">
        <title>Genome of the marsupial Monodelphis domestica reveals innovation in non-coding sequences.</title>
        <authorList>
            <person name="Mikkelsen T.S."/>
            <person name="Wakefield M.J."/>
            <person name="Aken B."/>
            <person name="Amemiya C.T."/>
            <person name="Chang J.L."/>
            <person name="Duke S."/>
            <person name="Garber M."/>
            <person name="Gentles A.J."/>
            <person name="Goodstadt L."/>
            <person name="Heger A."/>
            <person name="Jurka J."/>
            <person name="Kamal M."/>
            <person name="Mauceli E."/>
            <person name="Searle S.M."/>
            <person name="Sharpe T."/>
            <person name="Baker M.L."/>
            <person name="Batzer M.A."/>
            <person name="Benos P.V."/>
            <person name="Belov K."/>
            <person name="Clamp M."/>
            <person name="Cook A."/>
            <person name="Cuff J."/>
            <person name="Das R."/>
            <person name="Davidow L."/>
            <person name="Deakin J.E."/>
            <person name="Fazzari M.J."/>
            <person name="Glass J.L."/>
            <person name="Grabherr M."/>
            <person name="Greally J.M."/>
            <person name="Gu W."/>
            <person name="Hore T.A."/>
            <person name="Huttley G.A."/>
            <person name="Kleber M."/>
            <person name="Jirtle R.L."/>
            <person name="Koina E."/>
            <person name="Lee J.T."/>
            <person name="Mahony S."/>
            <person name="Marra M.A."/>
            <person name="Miller R.D."/>
            <person name="Nicholls R.D."/>
            <person name="Oda M."/>
            <person name="Papenfuss A.T."/>
            <person name="Parra Z.E."/>
            <person name="Pollock D.D."/>
            <person name="Ray D.A."/>
            <person name="Schein J.E."/>
            <person name="Speed T.P."/>
            <person name="Thompson K."/>
            <person name="VandeBerg J.L."/>
            <person name="Wade C.M."/>
            <person name="Walker J.A."/>
            <person name="Waters P.D."/>
            <person name="Webber C."/>
            <person name="Weidman J.R."/>
            <person name="Xie X."/>
            <person name="Zody M.C."/>
            <person name="Baldwin J."/>
            <person name="Abdouelleil A."/>
            <person name="Abdulkadir J."/>
            <person name="Abebe A."/>
            <person name="Abera B."/>
            <person name="Abreu J."/>
            <person name="Acer S.C."/>
            <person name="Aftuck L."/>
            <person name="Alexander A."/>
            <person name="An P."/>
            <person name="Anderson E."/>
            <person name="Anderson S."/>
            <person name="Arachi H."/>
            <person name="Azer M."/>
            <person name="Bachantsang P."/>
            <person name="Barry A."/>
            <person name="Bayul T."/>
            <person name="Berlin A."/>
            <person name="Bessette D."/>
            <person name="Bloom T."/>
            <person name="Bloom T."/>
            <person name="Boguslavskiy L."/>
            <person name="Bonnet C."/>
            <person name="Boukhgalter B."/>
            <person name="Bourzgui I."/>
            <person name="Brown A."/>
            <person name="Cahill P."/>
            <person name="Channer S."/>
            <person name="Cheshatsang Y."/>
            <person name="Chuda L."/>
            <person name="Citroen M."/>
            <person name="Collymore A."/>
            <person name="Cooke P."/>
            <person name="Costello M."/>
            <person name="D'Aco K."/>
            <person name="Daza R."/>
            <person name="De Haan G."/>
            <person name="DeGray S."/>
            <person name="DeMaso C."/>
            <person name="Dhargay N."/>
            <person name="Dooley K."/>
            <person name="Dooley E."/>
            <person name="Doricent M."/>
            <person name="Dorje P."/>
            <person name="Dorjee K."/>
            <person name="Dupes A."/>
            <person name="Elong R."/>
            <person name="Falk J."/>
            <person name="Farina A."/>
            <person name="Faro S."/>
            <person name="Ferguson D."/>
            <person name="Fisher S."/>
            <person name="Foley C.D."/>
            <person name="Franke A."/>
            <person name="Friedrich D."/>
            <person name="Gadbois L."/>
            <person name="Gearin G."/>
            <person name="Gearin C.R."/>
            <person name="Giannoukos G."/>
            <person name="Goode T."/>
            <person name="Graham J."/>
            <person name="Grandbois E."/>
            <person name="Grewal S."/>
            <person name="Gyaltsen K."/>
            <person name="Hafez N."/>
            <person name="Hagos B."/>
            <person name="Hall J."/>
            <person name="Henson C."/>
            <person name="Hollinger A."/>
            <person name="Honan T."/>
            <person name="Huard M.D."/>
            <person name="Hughes L."/>
            <person name="Hurhula B."/>
            <person name="Husby M.E."/>
            <person name="Kamat A."/>
            <person name="Kanga B."/>
            <person name="Kashin S."/>
            <person name="Khazanovich D."/>
            <person name="Kisner P."/>
            <person name="Lance K."/>
            <person name="Lara M."/>
            <person name="Lee W."/>
            <person name="Lennon N."/>
            <person name="Letendre F."/>
            <person name="LeVine R."/>
            <person name="Lipovsky A."/>
            <person name="Liu X."/>
            <person name="Liu J."/>
            <person name="Liu S."/>
            <person name="Lokyitsang T."/>
            <person name="Lokyitsang Y."/>
            <person name="Lubonja R."/>
            <person name="Lui A."/>
            <person name="MacDonald P."/>
            <person name="Magnisalis V."/>
            <person name="Maru K."/>
            <person name="Matthews C."/>
            <person name="McCusker W."/>
            <person name="McDonough S."/>
            <person name="Mehta T."/>
            <person name="Meldrim J."/>
            <person name="Meneus L."/>
            <person name="Mihai O."/>
            <person name="Mihalev A."/>
            <person name="Mihova T."/>
            <person name="Mittelman R."/>
            <person name="Mlenga V."/>
            <person name="Montmayeur A."/>
            <person name="Mulrain L."/>
            <person name="Navidi A."/>
            <person name="Naylor J."/>
            <person name="Negash T."/>
            <person name="Nguyen T."/>
            <person name="Nguyen N."/>
            <person name="Nicol R."/>
            <person name="Norbu C."/>
            <person name="Norbu N."/>
            <person name="Novod N."/>
            <person name="O'Neill B."/>
            <person name="Osman S."/>
            <person name="Markiewicz E."/>
            <person name="Oyono O.L."/>
            <person name="Patti C."/>
            <person name="Phunkhang P."/>
            <person name="Pierre F."/>
            <person name="Priest M."/>
            <person name="Raghuraman S."/>
            <person name="Rege F."/>
            <person name="Reyes R."/>
            <person name="Rise C."/>
            <person name="Rogov P."/>
            <person name="Ross K."/>
            <person name="Ryan E."/>
            <person name="Settipalli S."/>
            <person name="Shea T."/>
            <person name="Sherpa N."/>
            <person name="Shi L."/>
            <person name="Shih D."/>
            <person name="Sparrow T."/>
            <person name="Spaulding J."/>
            <person name="Stalker J."/>
            <person name="Stange-Thomann N."/>
            <person name="Stavropoulos S."/>
            <person name="Stone C."/>
            <person name="Strader C."/>
            <person name="Tesfaye S."/>
            <person name="Thomson T."/>
            <person name="Thoulutsang Y."/>
            <person name="Thoulutsang D."/>
            <person name="Topham K."/>
            <person name="Topping I."/>
            <person name="Tsamla T."/>
            <person name="Vassiliev H."/>
            <person name="Vo A."/>
            <person name="Wangchuk T."/>
            <person name="Wangdi T."/>
            <person name="Weiand M."/>
            <person name="Wilkinson J."/>
            <person name="Wilson A."/>
            <person name="Yadav S."/>
            <person name="Young G."/>
            <person name="Yu Q."/>
            <person name="Zembek L."/>
            <person name="Zhong D."/>
            <person name="Zimmer A."/>
            <person name="Zwirko Z."/>
            <person name="Jaffe D.B."/>
            <person name="Alvarez P."/>
            <person name="Brockman W."/>
            <person name="Butler J."/>
            <person name="Chin C."/>
            <person name="Gnerre S."/>
            <person name="MacCallum I."/>
            <person name="Graves J.A."/>
            <person name="Ponting C.P."/>
            <person name="Breen M."/>
            <person name="Samollow P.B."/>
            <person name="Lander E.S."/>
            <person name="Lindblad-Toh K."/>
        </authorList>
    </citation>
    <scope>NUCLEOTIDE SEQUENCE [LARGE SCALE GENOMIC DNA]</scope>
</reference>
<dbReference type="PANTHER" id="PTHR22923:SF70">
    <property type="entry name" value="COMPLEMENT C1Q TUMOR NECROSIS FACTOR-RELATED PROTEIN 6"/>
    <property type="match status" value="1"/>
</dbReference>
<keyword evidence="3" id="KW-0732">Signal</keyword>
<dbReference type="Bgee" id="ENSMODG00000000650">
    <property type="expression patterns" value="Expressed in skeleton of lower jaw and 20 other cell types or tissues"/>
</dbReference>
<evidence type="ECO:0000256" key="3">
    <source>
        <dbReference type="ARBA" id="ARBA00022729"/>
    </source>
</evidence>
<dbReference type="GO" id="GO:0005615">
    <property type="term" value="C:extracellular space"/>
    <property type="evidence" value="ECO:0000318"/>
    <property type="project" value="GO_Central"/>
</dbReference>
<feature type="region of interest" description="Disordered" evidence="4">
    <location>
        <begin position="121"/>
        <end position="165"/>
    </location>
</feature>
<feature type="compositionally biased region" description="Polar residues" evidence="4">
    <location>
        <begin position="1"/>
        <end position="21"/>
    </location>
</feature>
<feature type="region of interest" description="Disordered" evidence="4">
    <location>
        <begin position="1"/>
        <end position="35"/>
    </location>
</feature>
<evidence type="ECO:0000313" key="7">
    <source>
        <dbReference type="Proteomes" id="UP000002280"/>
    </source>
</evidence>
<dbReference type="FunFam" id="2.60.120.40:FF:000029">
    <property type="entry name" value="Complement C1q tumor necrosis factor-related protein 1"/>
    <property type="match status" value="1"/>
</dbReference>
<dbReference type="GO" id="GO:0032991">
    <property type="term" value="C:protein-containing complex"/>
    <property type="evidence" value="ECO:0007669"/>
    <property type="project" value="Ensembl"/>
</dbReference>
<accession>A0A5F8GG79</accession>
<dbReference type="OMA" id="GPCQTRF"/>
<reference evidence="6" key="3">
    <citation type="submission" date="2025-09" db="UniProtKB">
        <authorList>
            <consortium name="Ensembl"/>
        </authorList>
    </citation>
    <scope>IDENTIFICATION</scope>
</reference>
<dbReference type="Proteomes" id="UP000002280">
    <property type="component" value="Chromosome 8"/>
</dbReference>
<evidence type="ECO:0000256" key="4">
    <source>
        <dbReference type="SAM" id="MobiDB-lite"/>
    </source>
</evidence>
<proteinExistence type="predicted"/>
<keyword evidence="2" id="KW-0964">Secreted</keyword>
<dbReference type="Pfam" id="PF01391">
    <property type="entry name" value="Collagen"/>
    <property type="match status" value="1"/>
</dbReference>
<feature type="compositionally biased region" description="Basic and acidic residues" evidence="4">
    <location>
        <begin position="135"/>
        <end position="144"/>
    </location>
</feature>
<feature type="region of interest" description="Disordered" evidence="4">
    <location>
        <begin position="68"/>
        <end position="104"/>
    </location>
</feature>
<feature type="domain" description="C1q" evidence="5">
    <location>
        <begin position="163"/>
        <end position="302"/>
    </location>
</feature>
<evidence type="ECO:0000256" key="2">
    <source>
        <dbReference type="ARBA" id="ARBA00022525"/>
    </source>
</evidence>
<dbReference type="SUPFAM" id="SSF49842">
    <property type="entry name" value="TNF-like"/>
    <property type="match status" value="1"/>
</dbReference>
<sequence length="302" mass="32705">MDITSFPSPISASSEPENASLTWPEDPFMGNLSTSPAGTGLDVTMATASLTPSWAALLIPLLVLGMPTEEPTPETPSQAPGGCQRCCQGPDSQDSSGPSPSVVPYVLPEVRPYINITILKGDKGDRGPLGMPGKMGKEGSRGDRGPQGPKGAKGQAGSPGEPCQARYSAFSVGRKKALHSSEDYQPLLFDTVFVNLDGRFDMFSGHFSAPIAGIYYFSLNVHTWNFKETYLHLMRNEEPTVILYAQPSDRSIMQSQSVLLELASGDKAWVRLYKHQRENAIYSDDVDTYITFSGHLIKPGDE</sequence>
<dbReference type="STRING" id="13616.ENSMODP00000046477"/>
<dbReference type="InterPro" id="IPR001073">
    <property type="entry name" value="C1q_dom"/>
</dbReference>
<dbReference type="InParanoid" id="A0A5F8GG79"/>
<dbReference type="AlphaFoldDB" id="A0A5F8GG79"/>
<dbReference type="InterPro" id="IPR008160">
    <property type="entry name" value="Collagen"/>
</dbReference>
<evidence type="ECO:0000259" key="5">
    <source>
        <dbReference type="PROSITE" id="PS50871"/>
    </source>
</evidence>
<dbReference type="Gene3D" id="2.60.120.40">
    <property type="match status" value="1"/>
</dbReference>
<dbReference type="InterPro" id="IPR008983">
    <property type="entry name" value="Tumour_necrosis_fac-like_dom"/>
</dbReference>
<dbReference type="SMART" id="SM00110">
    <property type="entry name" value="C1Q"/>
    <property type="match status" value="1"/>
</dbReference>
<dbReference type="PROSITE" id="PS50871">
    <property type="entry name" value="C1Q"/>
    <property type="match status" value="1"/>
</dbReference>
<organism evidence="6 7">
    <name type="scientific">Monodelphis domestica</name>
    <name type="common">Gray short-tailed opossum</name>
    <dbReference type="NCBI Taxonomy" id="13616"/>
    <lineage>
        <taxon>Eukaryota</taxon>
        <taxon>Metazoa</taxon>
        <taxon>Chordata</taxon>
        <taxon>Craniata</taxon>
        <taxon>Vertebrata</taxon>
        <taxon>Euteleostomi</taxon>
        <taxon>Mammalia</taxon>
        <taxon>Metatheria</taxon>
        <taxon>Didelphimorphia</taxon>
        <taxon>Didelphidae</taxon>
        <taxon>Monodelphis</taxon>
    </lineage>
</organism>
<dbReference type="Pfam" id="PF00386">
    <property type="entry name" value="C1q"/>
    <property type="match status" value="1"/>
</dbReference>
<keyword evidence="7" id="KW-1185">Reference proteome</keyword>
<dbReference type="GeneTree" id="ENSGT00940000160396"/>
<gene>
    <name evidence="6" type="primary">C1QTNF6</name>
</gene>